<feature type="domain" description="Halobacterial output" evidence="2">
    <location>
        <begin position="20"/>
        <end position="88"/>
    </location>
</feature>
<evidence type="ECO:0000256" key="1">
    <source>
        <dbReference type="SAM" id="MobiDB-lite"/>
    </source>
</evidence>
<evidence type="ECO:0000259" key="2">
    <source>
        <dbReference type="Pfam" id="PF18545"/>
    </source>
</evidence>
<accession>A0AAV3UEE0</accession>
<evidence type="ECO:0000313" key="3">
    <source>
        <dbReference type="EMBL" id="GAA5044840.1"/>
    </source>
</evidence>
<dbReference type="RefSeq" id="WP_227775975.1">
    <property type="nucleotide sequence ID" value="NZ_CP085301.1"/>
</dbReference>
<reference evidence="3 4" key="1">
    <citation type="journal article" date="2019" name="Int. J. Syst. Evol. Microbiol.">
        <title>The Global Catalogue of Microorganisms (GCM) 10K type strain sequencing project: providing services to taxonomists for standard genome sequencing and annotation.</title>
        <authorList>
            <consortium name="The Broad Institute Genomics Platform"/>
            <consortium name="The Broad Institute Genome Sequencing Center for Infectious Disease"/>
            <person name="Wu L."/>
            <person name="Ma J."/>
        </authorList>
    </citation>
    <scope>NUCLEOTIDE SEQUENCE [LARGE SCALE GENOMIC DNA]</scope>
    <source>
        <strain evidence="3 4">JCM 17504</strain>
    </source>
</reference>
<comment type="caution">
    <text evidence="3">The sequence shown here is derived from an EMBL/GenBank/DDBJ whole genome shotgun (WGS) entry which is preliminary data.</text>
</comment>
<organism evidence="3 4">
    <name type="scientific">Haladaptatus pallidirubidus</name>
    <dbReference type="NCBI Taxonomy" id="1008152"/>
    <lineage>
        <taxon>Archaea</taxon>
        <taxon>Methanobacteriati</taxon>
        <taxon>Methanobacteriota</taxon>
        <taxon>Stenosarchaea group</taxon>
        <taxon>Halobacteria</taxon>
        <taxon>Halobacteriales</taxon>
        <taxon>Haladaptataceae</taxon>
        <taxon>Haladaptatus</taxon>
    </lineage>
</organism>
<feature type="region of interest" description="Disordered" evidence="1">
    <location>
        <begin position="1"/>
        <end position="20"/>
    </location>
</feature>
<dbReference type="Proteomes" id="UP001501729">
    <property type="component" value="Unassembled WGS sequence"/>
</dbReference>
<dbReference type="AlphaFoldDB" id="A0AAV3UEE0"/>
<proteinExistence type="predicted"/>
<name>A0AAV3UEE0_9EURY</name>
<dbReference type="Pfam" id="PF18545">
    <property type="entry name" value="HalOD1"/>
    <property type="match status" value="1"/>
</dbReference>
<dbReference type="EMBL" id="BAABKX010000001">
    <property type="protein sequence ID" value="GAA5044840.1"/>
    <property type="molecule type" value="Genomic_DNA"/>
</dbReference>
<dbReference type="InterPro" id="IPR040624">
    <property type="entry name" value="HalOD1"/>
</dbReference>
<sequence>MNNQSNMGKSERAICQFEGNDRPSETVLEAVATVEETEPWNLQPPLYGSLDPDALDSLLMSETPPEQVAFAYLGHDVTVGCDGHVIVE</sequence>
<dbReference type="GeneID" id="68611761"/>
<evidence type="ECO:0000313" key="4">
    <source>
        <dbReference type="Proteomes" id="UP001501729"/>
    </source>
</evidence>
<gene>
    <name evidence="3" type="ORF">GCM10025751_11880</name>
</gene>
<keyword evidence="4" id="KW-1185">Reference proteome</keyword>
<protein>
    <recommendedName>
        <fullName evidence="2">Halobacterial output domain-containing protein</fullName>
    </recommendedName>
</protein>